<proteinExistence type="predicted"/>
<keyword evidence="2" id="KW-1185">Reference proteome</keyword>
<dbReference type="Proteomes" id="UP000627521">
    <property type="component" value="Unassembled WGS sequence"/>
</dbReference>
<protein>
    <submittedName>
        <fullName evidence="1">WG repeat-containing protein</fullName>
    </submittedName>
</protein>
<organism evidence="1 2">
    <name type="scientific">Olleya marilimosa</name>
    <dbReference type="NCBI Taxonomy" id="272164"/>
    <lineage>
        <taxon>Bacteria</taxon>
        <taxon>Pseudomonadati</taxon>
        <taxon>Bacteroidota</taxon>
        <taxon>Flavobacteriia</taxon>
        <taxon>Flavobacteriales</taxon>
        <taxon>Flavobacteriaceae</taxon>
    </lineage>
</organism>
<dbReference type="Pfam" id="PF14903">
    <property type="entry name" value="WG_beta_rep"/>
    <property type="match status" value="6"/>
</dbReference>
<dbReference type="PANTHER" id="PTHR37841">
    <property type="entry name" value="GLR2918 PROTEIN"/>
    <property type="match status" value="1"/>
</dbReference>
<evidence type="ECO:0000313" key="2">
    <source>
        <dbReference type="Proteomes" id="UP000627521"/>
    </source>
</evidence>
<evidence type="ECO:0000313" key="1">
    <source>
        <dbReference type="EMBL" id="MBD3864694.1"/>
    </source>
</evidence>
<comment type="caution">
    <text evidence="1">The sequence shown here is derived from an EMBL/GenBank/DDBJ whole genome shotgun (WGS) entry which is preliminary data.</text>
</comment>
<dbReference type="InterPro" id="IPR032774">
    <property type="entry name" value="WG_beta_rep"/>
</dbReference>
<name>A0ABR8LWZ9_9FLAO</name>
<dbReference type="EMBL" id="JACXXH010000012">
    <property type="protein sequence ID" value="MBD3864694.1"/>
    <property type="molecule type" value="Genomic_DNA"/>
</dbReference>
<gene>
    <name evidence="1" type="ORF">IEG06_14690</name>
</gene>
<sequence>MNKTFFLIFISVLNFYSCNSQDSKNYLFPIKDGSLHGLIDINGNFVCEPKFSEIGEFKEDLAYVTNTSNGFKAGYIDKNGELIVEPSFQPNRNISRQFSEGFAVVKIKNKYGYINKKGEITIQPKYINAQKFNEGFAAVQLTNGNKVLIDKKGEIVLDAKKILHDEFGLKIERGEFVSINDYVKDNAISFEIKKHNYPFKMGVFNSKGKQLFKLKDLRIYEYNNGIALARTSDYKKAGYINKKGEVIIPFKFIKASNFHNGYAKVQDETSKKFGIINEQGKYTVKPNFISISEKFHSNNLILVQNTNKKYGYVNFEGNVIIDFIYDHAHDFSEGLAMVYDRIMKRRFYINEKGEKVIELDFDTSNQSESGFKNGLAKVKLKEVGLVYINKKGKVIYKFKK</sequence>
<dbReference type="PANTHER" id="PTHR37841:SF1">
    <property type="entry name" value="DUF3298 DOMAIN-CONTAINING PROTEIN"/>
    <property type="match status" value="1"/>
</dbReference>
<dbReference type="RefSeq" id="WP_191101687.1">
    <property type="nucleotide sequence ID" value="NZ_JACXXH010000012.1"/>
</dbReference>
<reference evidence="1 2" key="1">
    <citation type="submission" date="2020-09" db="EMBL/GenBank/DDBJ databases">
        <title>Bacillus nautilus sp. nov., Chryseoglobus crepusculi sp. nov, and Psychrobacter noctis sp. nov., isolated from deep-sea sponges from the equatorial Atlantic.</title>
        <authorList>
            <person name="Stennett H.L."/>
            <person name="Williams S.E."/>
        </authorList>
    </citation>
    <scope>NUCLEOTIDE SEQUENCE [LARGE SCALE GENOMIC DNA]</scope>
    <source>
        <strain evidence="1 2">28M-24</strain>
    </source>
</reference>
<accession>A0ABR8LWZ9</accession>